<comment type="similarity">
    <text evidence="1">Belongs to the metallophosphoesterase superfamily. YfcE family.</text>
</comment>
<dbReference type="InterPro" id="IPR041802">
    <property type="entry name" value="MPP_YfcE"/>
</dbReference>
<dbReference type="EMBL" id="CP000561">
    <property type="protein sequence ID" value="ABO08852.1"/>
    <property type="molecule type" value="Genomic_DNA"/>
</dbReference>
<dbReference type="Gene3D" id="3.60.21.10">
    <property type="match status" value="1"/>
</dbReference>
<proteinExistence type="inferred from homology"/>
<gene>
    <name evidence="3" type="ordered locus">Pcal_1432</name>
</gene>
<dbReference type="NCBIfam" id="TIGR00040">
    <property type="entry name" value="yfcE"/>
    <property type="match status" value="1"/>
</dbReference>
<feature type="domain" description="Calcineurin-like phosphoesterase" evidence="2">
    <location>
        <begin position="1"/>
        <end position="158"/>
    </location>
</feature>
<sequence>MLVAVISDTHDDWVAIRRFGELVKRRGPAFIIHAGDWTSPFSLMKMRKAVGDMPIYTVLGNNEGDKINFARQAAAHKVEILGDAGLIEAGGRRIGVYHGTSELILEALIRSKMFDIVVYGHTHKVDIRHVDGTLVINPGEACGCAHERKTAAFLDLSTLHVEIVDL</sequence>
<evidence type="ECO:0000256" key="1">
    <source>
        <dbReference type="RuleBase" id="RU362039"/>
    </source>
</evidence>
<accession>A3MW35</accession>
<reference evidence="3" key="1">
    <citation type="submission" date="2007-02" db="EMBL/GenBank/DDBJ databases">
        <title>Complete sequence of Pyrobaculum calidifontis JCM 11548.</title>
        <authorList>
            <consortium name="US DOE Joint Genome Institute"/>
            <person name="Copeland A."/>
            <person name="Lucas S."/>
            <person name="Lapidus A."/>
            <person name="Barry K."/>
            <person name="Glavina del Rio T."/>
            <person name="Dalin E."/>
            <person name="Tice H."/>
            <person name="Pitluck S."/>
            <person name="Chain P."/>
            <person name="Malfatti S."/>
            <person name="Shin M."/>
            <person name="Vergez L."/>
            <person name="Schmutz J."/>
            <person name="Larimer F."/>
            <person name="Land M."/>
            <person name="Hauser L."/>
            <person name="Kyrpides N."/>
            <person name="Mikhailova N."/>
            <person name="Cozen A.E."/>
            <person name="Fitz-Gibbon S.T."/>
            <person name="House C.H."/>
            <person name="Saltikov C."/>
            <person name="Lowe T.M."/>
            <person name="Richardson P."/>
        </authorList>
    </citation>
    <scope>NUCLEOTIDE SEQUENCE [LARGE SCALE GENOMIC DNA]</scope>
    <source>
        <strain evidence="3">JCM 11548</strain>
    </source>
</reference>
<dbReference type="AlphaFoldDB" id="A3MW35"/>
<dbReference type="RefSeq" id="WP_011850110.1">
    <property type="nucleotide sequence ID" value="NC_009073.1"/>
</dbReference>
<comment type="cofactor">
    <cofactor evidence="1">
        <name>a divalent metal cation</name>
        <dbReference type="ChEBI" id="CHEBI:60240"/>
    </cofactor>
</comment>
<keyword evidence="1" id="KW-0479">Metal-binding</keyword>
<keyword evidence="4" id="KW-1185">Reference proteome</keyword>
<dbReference type="GO" id="GO:0016787">
    <property type="term" value="F:hydrolase activity"/>
    <property type="evidence" value="ECO:0007669"/>
    <property type="project" value="UniProtKB-UniRule"/>
</dbReference>
<dbReference type="GeneID" id="4909339"/>
<dbReference type="eggNOG" id="arCOG01141">
    <property type="taxonomic scope" value="Archaea"/>
</dbReference>
<dbReference type="InterPro" id="IPR000979">
    <property type="entry name" value="Phosphodiesterase_MJ0936/Vps29"/>
</dbReference>
<dbReference type="STRING" id="410359.Pcal_1432"/>
<dbReference type="InterPro" id="IPR053193">
    <property type="entry name" value="MetalloPDE_YfcE-like"/>
</dbReference>
<name>A3MW35_PYRCJ</name>
<dbReference type="InterPro" id="IPR024654">
    <property type="entry name" value="Calcineurin-like_PHP_lpxH"/>
</dbReference>
<protein>
    <recommendedName>
        <fullName evidence="1">Phosphoesterase</fullName>
        <ecNumber evidence="1">3.1.4.-</ecNumber>
    </recommendedName>
</protein>
<evidence type="ECO:0000313" key="3">
    <source>
        <dbReference type="EMBL" id="ABO08852.1"/>
    </source>
</evidence>
<dbReference type="InterPro" id="IPR029052">
    <property type="entry name" value="Metallo-depent_PP-like"/>
</dbReference>
<dbReference type="HOGENOM" id="CLU_063749_4_0_2"/>
<organism evidence="3 4">
    <name type="scientific">Pyrobaculum calidifontis (strain DSM 21063 / JCM 11548 / VA1)</name>
    <dbReference type="NCBI Taxonomy" id="410359"/>
    <lineage>
        <taxon>Archaea</taxon>
        <taxon>Thermoproteota</taxon>
        <taxon>Thermoprotei</taxon>
        <taxon>Thermoproteales</taxon>
        <taxon>Thermoproteaceae</taxon>
        <taxon>Pyrobaculum</taxon>
    </lineage>
</organism>
<dbReference type="PANTHER" id="PTHR43165:SF1">
    <property type="entry name" value="PHOSPHODIESTERASE MJ0936"/>
    <property type="match status" value="1"/>
</dbReference>
<dbReference type="Proteomes" id="UP000001431">
    <property type="component" value="Chromosome"/>
</dbReference>
<evidence type="ECO:0000259" key="2">
    <source>
        <dbReference type="Pfam" id="PF12850"/>
    </source>
</evidence>
<dbReference type="GO" id="GO:0046872">
    <property type="term" value="F:metal ion binding"/>
    <property type="evidence" value="ECO:0007669"/>
    <property type="project" value="UniProtKB-KW"/>
</dbReference>
<dbReference type="KEGG" id="pcl:Pcal_1432"/>
<dbReference type="EC" id="3.1.4.-" evidence="1"/>
<dbReference type="SUPFAM" id="SSF56300">
    <property type="entry name" value="Metallo-dependent phosphatases"/>
    <property type="match status" value="1"/>
</dbReference>
<dbReference type="PANTHER" id="PTHR43165">
    <property type="entry name" value="METALLOPHOSPHOESTERASE"/>
    <property type="match status" value="1"/>
</dbReference>
<dbReference type="OrthoDB" id="9959at2157"/>
<evidence type="ECO:0000313" key="4">
    <source>
        <dbReference type="Proteomes" id="UP000001431"/>
    </source>
</evidence>
<dbReference type="CDD" id="cd00841">
    <property type="entry name" value="MPP_YfcE"/>
    <property type="match status" value="1"/>
</dbReference>
<dbReference type="Pfam" id="PF12850">
    <property type="entry name" value="Metallophos_2"/>
    <property type="match status" value="1"/>
</dbReference>